<dbReference type="AlphaFoldDB" id="A0A1I5TYQ6"/>
<reference evidence="3" key="1">
    <citation type="submission" date="2016-10" db="EMBL/GenBank/DDBJ databases">
        <authorList>
            <person name="Varghese N."/>
            <person name="Submissions S."/>
        </authorList>
    </citation>
    <scope>NUCLEOTIDE SEQUENCE [LARGE SCALE GENOMIC DNA]</scope>
    <source>
        <strain evidence="3">JCM 18195</strain>
    </source>
</reference>
<dbReference type="OrthoDB" id="8912654at2"/>
<keyword evidence="1" id="KW-1133">Transmembrane helix</keyword>
<evidence type="ECO:0000256" key="1">
    <source>
        <dbReference type="SAM" id="Phobius"/>
    </source>
</evidence>
<gene>
    <name evidence="2" type="ORF">SAMN05216229_10739</name>
</gene>
<dbReference type="RefSeq" id="WP_092430980.1">
    <property type="nucleotide sequence ID" value="NZ_FOXM01000007.1"/>
</dbReference>
<dbReference type="Proteomes" id="UP000243084">
    <property type="component" value="Unassembled WGS sequence"/>
</dbReference>
<organism evidence="2 3">
    <name type="scientific">Geopseudomonas sagittaria</name>
    <dbReference type="NCBI Taxonomy" id="1135990"/>
    <lineage>
        <taxon>Bacteria</taxon>
        <taxon>Pseudomonadati</taxon>
        <taxon>Pseudomonadota</taxon>
        <taxon>Gammaproteobacteria</taxon>
        <taxon>Pseudomonadales</taxon>
        <taxon>Pseudomonadaceae</taxon>
        <taxon>Geopseudomonas</taxon>
    </lineage>
</organism>
<feature type="transmembrane region" description="Helical" evidence="1">
    <location>
        <begin position="103"/>
        <end position="125"/>
    </location>
</feature>
<protein>
    <recommendedName>
        <fullName evidence="4">DUF1449 family protein</fullName>
    </recommendedName>
</protein>
<sequence>MEIFLQSALAFPTALFSFLLSVAILYWLVAALGILDVDVLDGDFGPDGEGLELEGLAGLLLKLGLGGVPVTLVLTLLVFFAWFASYFIELLLLRHLPLGWLRYPLGLAVAAGALLPAVPLTAVLCRPLRRLFRKVEAPTARSLLGQVARVRSGTVTAQFGEADLDDLGAGLILRVRADAVQGFKRGDRVVLLQYLEGEHAYRVVSEDEFKGL</sequence>
<accession>A0A1I5TYQ6</accession>
<feature type="transmembrane region" description="Helical" evidence="1">
    <location>
        <begin position="56"/>
        <end position="83"/>
    </location>
</feature>
<evidence type="ECO:0000313" key="2">
    <source>
        <dbReference type="EMBL" id="SFP88195.1"/>
    </source>
</evidence>
<dbReference type="EMBL" id="FOXM01000007">
    <property type="protein sequence ID" value="SFP88195.1"/>
    <property type="molecule type" value="Genomic_DNA"/>
</dbReference>
<evidence type="ECO:0008006" key="4">
    <source>
        <dbReference type="Google" id="ProtNLM"/>
    </source>
</evidence>
<proteinExistence type="predicted"/>
<keyword evidence="1" id="KW-0812">Transmembrane</keyword>
<feature type="transmembrane region" description="Helical" evidence="1">
    <location>
        <begin position="14"/>
        <end position="35"/>
    </location>
</feature>
<keyword evidence="1" id="KW-0472">Membrane</keyword>
<keyword evidence="3" id="KW-1185">Reference proteome</keyword>
<name>A0A1I5TYQ6_9GAMM</name>
<evidence type="ECO:0000313" key="3">
    <source>
        <dbReference type="Proteomes" id="UP000243084"/>
    </source>
</evidence>